<dbReference type="InterPro" id="IPR009912">
    <property type="entry name" value="DUF1451"/>
</dbReference>
<evidence type="ECO:0000313" key="3">
    <source>
        <dbReference type="Proteomes" id="UP000232133"/>
    </source>
</evidence>
<dbReference type="Gene3D" id="3.40.50.300">
    <property type="entry name" value="P-loop containing nucleotide triphosphate hydrolases"/>
    <property type="match status" value="1"/>
</dbReference>
<dbReference type="InterPro" id="IPR052754">
    <property type="entry name" value="NTPase_KAP_P-loop"/>
</dbReference>
<dbReference type="InterPro" id="IPR011646">
    <property type="entry name" value="KAP_P-loop"/>
</dbReference>
<evidence type="ECO:0000259" key="1">
    <source>
        <dbReference type="Pfam" id="PF07693"/>
    </source>
</evidence>
<gene>
    <name evidence="2" type="ORF">BK798_02675</name>
</gene>
<dbReference type="EMBL" id="CP017803">
    <property type="protein sequence ID" value="ATZ59389.1"/>
    <property type="molecule type" value="Genomic_DNA"/>
</dbReference>
<dbReference type="Proteomes" id="UP000232133">
    <property type="component" value="Chromosome"/>
</dbReference>
<dbReference type="RefSeq" id="WP_100815302.1">
    <property type="nucleotide sequence ID" value="NZ_CAYAYP010000185.1"/>
</dbReference>
<reference evidence="3" key="1">
    <citation type="submission" date="2016-10" db="EMBL/GenBank/DDBJ databases">
        <authorList>
            <person name="Kim B.-C."/>
            <person name="Jeong H."/>
        </authorList>
    </citation>
    <scope>NUCLEOTIDE SEQUENCE [LARGE SCALE GENOMIC DNA]</scope>
    <source>
        <strain evidence="3">KB11</strain>
    </source>
</reference>
<organism evidence="2 3">
    <name type="scientific">Methanobrevibacter smithii</name>
    <dbReference type="NCBI Taxonomy" id="2173"/>
    <lineage>
        <taxon>Archaea</taxon>
        <taxon>Methanobacteriati</taxon>
        <taxon>Methanobacteriota</taxon>
        <taxon>Methanomada group</taxon>
        <taxon>Methanobacteria</taxon>
        <taxon>Methanobacteriales</taxon>
        <taxon>Methanobacteriaceae</taxon>
        <taxon>Methanobrevibacter</taxon>
    </lineage>
</organism>
<dbReference type="PANTHER" id="PTHR22674">
    <property type="entry name" value="NTPASE, KAP FAMILY P-LOOP DOMAIN-CONTAINING 1"/>
    <property type="match status" value="1"/>
</dbReference>
<feature type="domain" description="KAP NTPase" evidence="1">
    <location>
        <begin position="18"/>
        <end position="292"/>
    </location>
</feature>
<evidence type="ECO:0000313" key="2">
    <source>
        <dbReference type="EMBL" id="ATZ59389.1"/>
    </source>
</evidence>
<dbReference type="PANTHER" id="PTHR22674:SF6">
    <property type="entry name" value="NTPASE KAP FAMILY P-LOOP DOMAIN-CONTAINING PROTEIN 1"/>
    <property type="match status" value="1"/>
</dbReference>
<dbReference type="Pfam" id="PF07295">
    <property type="entry name" value="DUF1451"/>
    <property type="match status" value="1"/>
</dbReference>
<accession>A0A2H4U5L4</accession>
<dbReference type="AlphaFoldDB" id="A0A2H4U5L4"/>
<dbReference type="SUPFAM" id="SSF52540">
    <property type="entry name" value="P-loop containing nucleoside triphosphate hydrolases"/>
    <property type="match status" value="1"/>
</dbReference>
<proteinExistence type="predicted"/>
<dbReference type="GeneID" id="35118245"/>
<sequence>MFIEDNPIYLLDDDKLNRRKFAESLAQSILNHKNENCLTISLMGKWGSGKTSIINMVKDYWNQLDSDNIIVHFNPWHFSNNDNLLFQFFDILSNISGKEFTDYVNTDNLKKLGKSLINMTSFSLNFGLGSININPEVNNTLSDEETLFSLKNKISEDFKKLKKSVIIIIDDIDRLADNEVQQILMLVKSLADFPHVVYILSFDKDAVVGSLENLKVYAPEMFLEKIIQIPIVVPEIRESQLDNVVASYLNDFYKNYRNVDETYQKDFFDIYSYLRLFFDNLRDLYRYVNIITFYFSVIKDNVYINDFMLILALQLFEHKIYNKIKDNPSLFLVSTENQKYDVKNDNKDKIQKIMELRSKLSEDEIYSVLLKLFPRIRMYYRNIDLEDSYRDWKYNFRICTTEYFYNYFTLNLDAEDLSVNSIEDLFNLGDVEKISKMFLEYDRNNQTKELFDIIINRIRDIPNENVPFFIISLIDIGDQLHLPFNTFFDKRIYLSRIIDDLLKEFENNSERFNVLEKAIDNSENSLYVAVEFLSSQDFIYNKFNYENDRKDVSEALINEDDLEKLEDMMVLKIRKWDETDKLWDSLDLEYILYSWEFWDRDIDVAKRVHEFIHEGKNALRFARGFRNINSTVMHADSPSEIIQKFNLKSMLKYFGSIDELRSKYVEICNESLNDSEKEICNSLIKQVDEEYFTFKSGQKSGAGTYICINCNQEIILDDNNDVIPPCPKCNGVNFTKSNNNI</sequence>
<dbReference type="Pfam" id="PF07693">
    <property type="entry name" value="KAP_NTPase"/>
    <property type="match status" value="1"/>
</dbReference>
<name>A0A2H4U5L4_METSM</name>
<dbReference type="InterPro" id="IPR027417">
    <property type="entry name" value="P-loop_NTPase"/>
</dbReference>
<protein>
    <recommendedName>
        <fullName evidence="1">KAP NTPase domain-containing protein</fullName>
    </recommendedName>
</protein>